<dbReference type="Gene3D" id="3.60.21.10">
    <property type="match status" value="1"/>
</dbReference>
<keyword evidence="5" id="KW-1185">Reference proteome</keyword>
<feature type="transmembrane region" description="Helical" evidence="2">
    <location>
        <begin position="293"/>
        <end position="313"/>
    </location>
</feature>
<accession>A0A8S1GSX7</accession>
<keyword evidence="1" id="KW-0378">Hydrolase</keyword>
<protein>
    <recommendedName>
        <fullName evidence="1">Serine/threonine-protein phosphatase</fullName>
        <ecNumber evidence="1">3.1.3.16</ecNumber>
    </recommendedName>
</protein>
<dbReference type="PROSITE" id="PS00125">
    <property type="entry name" value="SER_THR_PHOSPHATASE"/>
    <property type="match status" value="1"/>
</dbReference>
<comment type="similarity">
    <text evidence="1">Belongs to the PPP phosphatase family.</text>
</comment>
<evidence type="ECO:0000256" key="2">
    <source>
        <dbReference type="SAM" id="Phobius"/>
    </source>
</evidence>
<dbReference type="SMART" id="SM00156">
    <property type="entry name" value="PP2Ac"/>
    <property type="match status" value="1"/>
</dbReference>
<comment type="caution">
    <text evidence="4">The sequence shown here is derived from an EMBL/GenBank/DDBJ whole genome shotgun (WGS) entry which is preliminary data.</text>
</comment>
<dbReference type="InterPro" id="IPR029052">
    <property type="entry name" value="Metallo-depent_PP-like"/>
</dbReference>
<keyword evidence="2" id="KW-0812">Transmembrane</keyword>
<dbReference type="PRINTS" id="PR00114">
    <property type="entry name" value="STPHPHTASE"/>
</dbReference>
<name>A0A8S1GSX7_9PELO</name>
<dbReference type="PANTHER" id="PTHR11668:SF398">
    <property type="entry name" value="SERINE_THREONINE-PROTEIN PHOSPHATASE"/>
    <property type="match status" value="1"/>
</dbReference>
<dbReference type="EC" id="3.1.3.16" evidence="1"/>
<keyword evidence="2" id="KW-1133">Transmembrane helix</keyword>
<dbReference type="Pfam" id="PF00149">
    <property type="entry name" value="Metallophos"/>
    <property type="match status" value="1"/>
</dbReference>
<reference evidence="4" key="1">
    <citation type="submission" date="2020-10" db="EMBL/GenBank/DDBJ databases">
        <authorList>
            <person name="Kikuchi T."/>
        </authorList>
    </citation>
    <scope>NUCLEOTIDE SEQUENCE</scope>
    <source>
        <strain evidence="4">NKZ352</strain>
    </source>
</reference>
<evidence type="ECO:0000259" key="3">
    <source>
        <dbReference type="PROSITE" id="PS00125"/>
    </source>
</evidence>
<evidence type="ECO:0000256" key="1">
    <source>
        <dbReference type="RuleBase" id="RU004273"/>
    </source>
</evidence>
<dbReference type="SUPFAM" id="SSF56300">
    <property type="entry name" value="Metallo-dependent phosphatases"/>
    <property type="match status" value="1"/>
</dbReference>
<gene>
    <name evidence="4" type="ORF">CAUJ_LOCUS2595</name>
</gene>
<dbReference type="GO" id="GO:0005634">
    <property type="term" value="C:nucleus"/>
    <property type="evidence" value="ECO:0007669"/>
    <property type="project" value="TreeGrafter"/>
</dbReference>
<feature type="domain" description="Serine/threonine specific protein phosphatases" evidence="3">
    <location>
        <begin position="120"/>
        <end position="125"/>
    </location>
</feature>
<dbReference type="AlphaFoldDB" id="A0A8S1GSX7"/>
<dbReference type="GO" id="GO:0004722">
    <property type="term" value="F:protein serine/threonine phosphatase activity"/>
    <property type="evidence" value="ECO:0007669"/>
    <property type="project" value="UniProtKB-EC"/>
</dbReference>
<evidence type="ECO:0000313" key="5">
    <source>
        <dbReference type="Proteomes" id="UP000835052"/>
    </source>
</evidence>
<dbReference type="InterPro" id="IPR050341">
    <property type="entry name" value="PP1_catalytic_subunit"/>
</dbReference>
<dbReference type="EMBL" id="CAJGYM010000005">
    <property type="protein sequence ID" value="CAD6186676.1"/>
    <property type="molecule type" value="Genomic_DNA"/>
</dbReference>
<evidence type="ECO:0000313" key="4">
    <source>
        <dbReference type="EMBL" id="CAD6186676.1"/>
    </source>
</evidence>
<dbReference type="OrthoDB" id="1930084at2759"/>
<proteinExistence type="inferred from homology"/>
<sequence length="369" mass="39868">MTLKKEELTALLCDLLNSTSGTSPLSTVVSEAKLLTLIEASKTLLLQQNSLVEIDPPVRICGDIHGQFPDLLRLFGRGGFPPTANYLFLGDYVDRGRHNLETIILLIAYKMRFPKNMFLLRGNHECEHVNRTYGFYEECQKRYTSTRIYEAFQDMFNVMPLAGLVGEKILCMHGGLSPELSSLEQLRQIKRPTTAMQALEVDLLWADPIIGLSGYQPSMRGAGVGFGQDAVSKICTDFNLDLIARAHQVVQDGYEFFAGRKLVTLFFGSSLLRSFIVWQEIRFSRIFNIRMRVLAVVFALVAASSAFLFPSAGGGCGCGAPPPPPCGCAPPPPPPVPACGGGCGGGGGYAAPPPVYAGPPAGGYAVAGK</sequence>
<dbReference type="GO" id="GO:0005737">
    <property type="term" value="C:cytoplasm"/>
    <property type="evidence" value="ECO:0007669"/>
    <property type="project" value="TreeGrafter"/>
</dbReference>
<comment type="catalytic activity">
    <reaction evidence="1">
        <text>O-phospho-L-threonyl-[protein] + H2O = L-threonyl-[protein] + phosphate</text>
        <dbReference type="Rhea" id="RHEA:47004"/>
        <dbReference type="Rhea" id="RHEA-COMP:11060"/>
        <dbReference type="Rhea" id="RHEA-COMP:11605"/>
        <dbReference type="ChEBI" id="CHEBI:15377"/>
        <dbReference type="ChEBI" id="CHEBI:30013"/>
        <dbReference type="ChEBI" id="CHEBI:43474"/>
        <dbReference type="ChEBI" id="CHEBI:61977"/>
        <dbReference type="EC" id="3.1.3.16"/>
    </reaction>
</comment>
<organism evidence="4 5">
    <name type="scientific">Caenorhabditis auriculariae</name>
    <dbReference type="NCBI Taxonomy" id="2777116"/>
    <lineage>
        <taxon>Eukaryota</taxon>
        <taxon>Metazoa</taxon>
        <taxon>Ecdysozoa</taxon>
        <taxon>Nematoda</taxon>
        <taxon>Chromadorea</taxon>
        <taxon>Rhabditida</taxon>
        <taxon>Rhabditina</taxon>
        <taxon>Rhabditomorpha</taxon>
        <taxon>Rhabditoidea</taxon>
        <taxon>Rhabditidae</taxon>
        <taxon>Peloderinae</taxon>
        <taxon>Caenorhabditis</taxon>
    </lineage>
</organism>
<dbReference type="InterPro" id="IPR006186">
    <property type="entry name" value="Ser/Thr-sp_prot-phosphatase"/>
</dbReference>
<dbReference type="InterPro" id="IPR004843">
    <property type="entry name" value="Calcineurin-like_PHP"/>
</dbReference>
<keyword evidence="2" id="KW-0472">Membrane</keyword>
<dbReference type="PANTHER" id="PTHR11668">
    <property type="entry name" value="SERINE/THREONINE PROTEIN PHOSPHATASE"/>
    <property type="match status" value="1"/>
</dbReference>
<dbReference type="Proteomes" id="UP000835052">
    <property type="component" value="Unassembled WGS sequence"/>
</dbReference>